<proteinExistence type="predicted"/>
<comment type="caution">
    <text evidence="2">The sequence shown here is derived from an EMBL/GenBank/DDBJ whole genome shotgun (WGS) entry which is preliminary data.</text>
</comment>
<sequence length="69" mass="7399">MGLSAPEPGSPRLVRRLQTPDKLPALPRTLPERHPPARPFGAHLKGSSAKTRGHQELARRSCAQGSLGV</sequence>
<evidence type="ECO:0000256" key="1">
    <source>
        <dbReference type="SAM" id="MobiDB-lite"/>
    </source>
</evidence>
<dbReference type="AlphaFoldDB" id="A0AAW0HX92"/>
<reference evidence="2 3" key="1">
    <citation type="journal article" date="2023" name="bioRxiv">
        <title>Conserved and derived expression patterns and positive selection on dental genes reveal complex evolutionary context of ever-growing rodent molars.</title>
        <authorList>
            <person name="Calamari Z.T."/>
            <person name="Song A."/>
            <person name="Cohen E."/>
            <person name="Akter M."/>
            <person name="Roy R.D."/>
            <person name="Hallikas O."/>
            <person name="Christensen M.M."/>
            <person name="Li P."/>
            <person name="Marangoni P."/>
            <person name="Jernvall J."/>
            <person name="Klein O.D."/>
        </authorList>
    </citation>
    <scope>NUCLEOTIDE SEQUENCE [LARGE SCALE GENOMIC DNA]</scope>
    <source>
        <strain evidence="2">V071</strain>
    </source>
</reference>
<accession>A0AAW0HX92</accession>
<dbReference type="Proteomes" id="UP001488838">
    <property type="component" value="Unassembled WGS sequence"/>
</dbReference>
<evidence type="ECO:0000313" key="3">
    <source>
        <dbReference type="Proteomes" id="UP001488838"/>
    </source>
</evidence>
<feature type="region of interest" description="Disordered" evidence="1">
    <location>
        <begin position="1"/>
        <end position="69"/>
    </location>
</feature>
<keyword evidence="3" id="KW-1185">Reference proteome</keyword>
<gene>
    <name evidence="2" type="ORF">U0070_010280</name>
</gene>
<evidence type="ECO:0000313" key="2">
    <source>
        <dbReference type="EMBL" id="KAK7806796.1"/>
    </source>
</evidence>
<name>A0AAW0HX92_MYOGA</name>
<protein>
    <submittedName>
        <fullName evidence="2">Uncharacterized protein</fullName>
    </submittedName>
</protein>
<dbReference type="EMBL" id="JBBHLL010000290">
    <property type="protein sequence ID" value="KAK7806796.1"/>
    <property type="molecule type" value="Genomic_DNA"/>
</dbReference>
<organism evidence="2 3">
    <name type="scientific">Myodes glareolus</name>
    <name type="common">Bank vole</name>
    <name type="synonym">Clethrionomys glareolus</name>
    <dbReference type="NCBI Taxonomy" id="447135"/>
    <lineage>
        <taxon>Eukaryota</taxon>
        <taxon>Metazoa</taxon>
        <taxon>Chordata</taxon>
        <taxon>Craniata</taxon>
        <taxon>Vertebrata</taxon>
        <taxon>Euteleostomi</taxon>
        <taxon>Mammalia</taxon>
        <taxon>Eutheria</taxon>
        <taxon>Euarchontoglires</taxon>
        <taxon>Glires</taxon>
        <taxon>Rodentia</taxon>
        <taxon>Myomorpha</taxon>
        <taxon>Muroidea</taxon>
        <taxon>Cricetidae</taxon>
        <taxon>Arvicolinae</taxon>
        <taxon>Myodes</taxon>
    </lineage>
</organism>